<sequence>MIATVPANAKLTLTLRITGVRSDGYHLIDAEMVTLDLADQLRIDPAGVGLSASGPFSDGMPVDATNLVARALRLCQRNAGIHVDKHIPHGGGLGGGSADAAAVLRWAGYTDLVGASRLGADVPFCMVGGHARVTGIGEIIDPLAPIERDFTLIIAPLSCSTPAVYRAWDDLGGPVADGPNDLEPAALVVEPRLRRWRDRIHEAVGRAPTLAGSGATWFVVGHQRELVDALPDARIVFTASAR</sequence>
<dbReference type="Gene3D" id="3.30.70.890">
    <property type="entry name" value="GHMP kinase, C-terminal domain"/>
    <property type="match status" value="1"/>
</dbReference>
<dbReference type="GO" id="GO:0016114">
    <property type="term" value="P:terpenoid biosynthetic process"/>
    <property type="evidence" value="ECO:0007669"/>
    <property type="project" value="InterPro"/>
</dbReference>
<dbReference type="InterPro" id="IPR014721">
    <property type="entry name" value="Ribsml_uS5_D2-typ_fold_subgr"/>
</dbReference>
<feature type="domain" description="GHMP kinase N-terminal" evidence="5">
    <location>
        <begin position="66"/>
        <end position="108"/>
    </location>
</feature>
<dbReference type="Pfam" id="PF00288">
    <property type="entry name" value="GHMP_kinases_N"/>
    <property type="match status" value="1"/>
</dbReference>
<dbReference type="Gene3D" id="3.30.230.10">
    <property type="match status" value="1"/>
</dbReference>
<proteinExistence type="inferred from homology"/>
<organism evidence="6">
    <name type="scientific">freshwater metagenome</name>
    <dbReference type="NCBI Taxonomy" id="449393"/>
    <lineage>
        <taxon>unclassified sequences</taxon>
        <taxon>metagenomes</taxon>
        <taxon>ecological metagenomes</taxon>
    </lineage>
</organism>
<dbReference type="InterPro" id="IPR006204">
    <property type="entry name" value="GHMP_kinase_N_dom"/>
</dbReference>
<reference evidence="6" key="1">
    <citation type="submission" date="2020-05" db="EMBL/GenBank/DDBJ databases">
        <authorList>
            <person name="Chiriac C."/>
            <person name="Salcher M."/>
            <person name="Ghai R."/>
            <person name="Kavagutti S V."/>
        </authorList>
    </citation>
    <scope>NUCLEOTIDE SEQUENCE</scope>
</reference>
<dbReference type="PANTHER" id="PTHR43527:SF2">
    <property type="entry name" value="4-DIPHOSPHOCYTIDYL-2-C-METHYL-D-ERYTHRITOL KINASE, CHLOROPLASTIC"/>
    <property type="match status" value="1"/>
</dbReference>
<keyword evidence="3" id="KW-0418">Kinase</keyword>
<dbReference type="InterPro" id="IPR020568">
    <property type="entry name" value="Ribosomal_Su5_D2-typ_SF"/>
</dbReference>
<dbReference type="GO" id="GO:0005524">
    <property type="term" value="F:ATP binding"/>
    <property type="evidence" value="ECO:0007669"/>
    <property type="project" value="UniProtKB-KW"/>
</dbReference>
<dbReference type="SUPFAM" id="SSF54211">
    <property type="entry name" value="Ribosomal protein S5 domain 2-like"/>
    <property type="match status" value="1"/>
</dbReference>
<gene>
    <name evidence="6" type="ORF">UFOPK3376_00480</name>
</gene>
<keyword evidence="2" id="KW-0547">Nucleotide-binding</keyword>
<evidence type="ECO:0000259" key="5">
    <source>
        <dbReference type="Pfam" id="PF00288"/>
    </source>
</evidence>
<accession>A0A6J7D3D9</accession>
<dbReference type="PIRSF" id="PIRSF010376">
    <property type="entry name" value="IspE"/>
    <property type="match status" value="1"/>
</dbReference>
<dbReference type="PANTHER" id="PTHR43527">
    <property type="entry name" value="4-DIPHOSPHOCYTIDYL-2-C-METHYL-D-ERYTHRITOL KINASE, CHLOROPLASTIC"/>
    <property type="match status" value="1"/>
</dbReference>
<name>A0A6J7D3D9_9ZZZZ</name>
<evidence type="ECO:0000256" key="4">
    <source>
        <dbReference type="ARBA" id="ARBA00022840"/>
    </source>
</evidence>
<dbReference type="EMBL" id="CAFBLP010000008">
    <property type="protein sequence ID" value="CAB4864876.1"/>
    <property type="molecule type" value="Genomic_DNA"/>
</dbReference>
<dbReference type="InterPro" id="IPR036554">
    <property type="entry name" value="GHMP_kinase_C_sf"/>
</dbReference>
<keyword evidence="1" id="KW-0808">Transferase</keyword>
<evidence type="ECO:0000256" key="3">
    <source>
        <dbReference type="ARBA" id="ARBA00022777"/>
    </source>
</evidence>
<dbReference type="InterPro" id="IPR004424">
    <property type="entry name" value="IspE"/>
</dbReference>
<keyword evidence="4" id="KW-0067">ATP-binding</keyword>
<evidence type="ECO:0000256" key="1">
    <source>
        <dbReference type="ARBA" id="ARBA00022679"/>
    </source>
</evidence>
<evidence type="ECO:0000313" key="6">
    <source>
        <dbReference type="EMBL" id="CAB4864876.1"/>
    </source>
</evidence>
<dbReference type="HAMAP" id="MF_00061">
    <property type="entry name" value="IspE"/>
    <property type="match status" value="1"/>
</dbReference>
<dbReference type="SUPFAM" id="SSF55060">
    <property type="entry name" value="GHMP Kinase, C-terminal domain"/>
    <property type="match status" value="1"/>
</dbReference>
<dbReference type="GO" id="GO:0050515">
    <property type="term" value="F:4-(cytidine 5'-diphospho)-2-C-methyl-D-erythritol kinase activity"/>
    <property type="evidence" value="ECO:0007669"/>
    <property type="project" value="InterPro"/>
</dbReference>
<evidence type="ECO:0000256" key="2">
    <source>
        <dbReference type="ARBA" id="ARBA00022741"/>
    </source>
</evidence>
<protein>
    <submittedName>
        <fullName evidence="6">Unannotated protein</fullName>
    </submittedName>
</protein>
<dbReference type="AlphaFoldDB" id="A0A6J7D3D9"/>